<evidence type="ECO:0000313" key="4">
    <source>
        <dbReference type="EMBL" id="CAH2353173.1"/>
    </source>
</evidence>
<name>A0A9P0QQP1_9ASCO</name>
<keyword evidence="2" id="KW-0539">Nucleus</keyword>
<reference evidence="4" key="1">
    <citation type="submission" date="2022-03" db="EMBL/GenBank/DDBJ databases">
        <authorList>
            <person name="Legras J.-L."/>
            <person name="Devillers H."/>
            <person name="Grondin C."/>
        </authorList>
    </citation>
    <scope>NUCLEOTIDE SEQUENCE</scope>
    <source>
        <strain evidence="4">CLIB 1423</strain>
    </source>
</reference>
<proteinExistence type="predicted"/>
<feature type="domain" description="C3HC-type" evidence="3">
    <location>
        <begin position="110"/>
        <end position="260"/>
    </location>
</feature>
<evidence type="ECO:0000256" key="2">
    <source>
        <dbReference type="ARBA" id="ARBA00023242"/>
    </source>
</evidence>
<sequence>MNDTSQVLSDCLALLSSPAHEKYPSSSGRGSSHFNSHPDIQYFKEIKDKNHYEYHKSKYNSSNINHSKSLRGNDVQVSIQNVLSPQKSVLPAQSTGSSVPHTDPRINFNPHDRSSLISRLSTFSVLNWQVPDLGLTAVDLNELTCARKGWKCLKGTSPKNTLSCTYCHSVMQLKFNDASTGANTSYFPFDFDADDYMELNVALAQNYLKQIRYQGHDDNCLWRVYETPLDGVYYPRPYIDETSIELVEDYLKNLKALTDNNHLIVDLRPIFKNSVNFQPPSPSEEFISKSNSLLVEKYYKEDQENSYYDIQLNSNIPGWMYRIAALGWSLHVQYFSRQYVILLVCSQCNSRVFLPQNQNQNQSQTQGELNLSPSRILTPCKYPPFISNVANNESIFDDVEEEELSKIDIVNEHKPWCCHLKQYPHNRTLEDLLFELILVETETNTTKSTKRKSSSEIAENLNRLNKLRKVFLNQN</sequence>
<dbReference type="EMBL" id="CAKXYY010000009">
    <property type="protein sequence ID" value="CAH2353173.1"/>
    <property type="molecule type" value="Genomic_DNA"/>
</dbReference>
<evidence type="ECO:0000256" key="1">
    <source>
        <dbReference type="ARBA" id="ARBA00004123"/>
    </source>
</evidence>
<organism evidence="4 5">
    <name type="scientific">[Candida] railenensis</name>
    <dbReference type="NCBI Taxonomy" id="45579"/>
    <lineage>
        <taxon>Eukaryota</taxon>
        <taxon>Fungi</taxon>
        <taxon>Dikarya</taxon>
        <taxon>Ascomycota</taxon>
        <taxon>Saccharomycotina</taxon>
        <taxon>Pichiomycetes</taxon>
        <taxon>Debaryomycetaceae</taxon>
        <taxon>Kurtzmaniella</taxon>
    </lineage>
</organism>
<dbReference type="AlphaFoldDB" id="A0A9P0QQP1"/>
<protein>
    <recommendedName>
        <fullName evidence="3">C3HC-type domain-containing protein</fullName>
    </recommendedName>
</protein>
<gene>
    <name evidence="4" type="ORF">CLIB1423_09S04434</name>
</gene>
<dbReference type="GO" id="GO:0005634">
    <property type="term" value="C:nucleus"/>
    <property type="evidence" value="ECO:0007669"/>
    <property type="project" value="UniProtKB-SubCell"/>
</dbReference>
<keyword evidence="5" id="KW-1185">Reference proteome</keyword>
<dbReference type="PANTHER" id="PTHR15835:SF6">
    <property type="entry name" value="ZINC FINGER C3HC-TYPE PROTEIN 1"/>
    <property type="match status" value="1"/>
</dbReference>
<evidence type="ECO:0000259" key="3">
    <source>
        <dbReference type="Pfam" id="PF07967"/>
    </source>
</evidence>
<comment type="caution">
    <text evidence="4">The sequence shown here is derived from an EMBL/GenBank/DDBJ whole genome shotgun (WGS) entry which is preliminary data.</text>
</comment>
<dbReference type="GO" id="GO:0008270">
    <property type="term" value="F:zinc ion binding"/>
    <property type="evidence" value="ECO:0007669"/>
    <property type="project" value="InterPro"/>
</dbReference>
<dbReference type="OrthoDB" id="3987180at2759"/>
<accession>A0A9P0QQP1</accession>
<evidence type="ECO:0000313" key="5">
    <source>
        <dbReference type="Proteomes" id="UP000837801"/>
    </source>
</evidence>
<dbReference type="Pfam" id="PF07967">
    <property type="entry name" value="zf-C3HC"/>
    <property type="match status" value="1"/>
</dbReference>
<dbReference type="PANTHER" id="PTHR15835">
    <property type="entry name" value="NUCLEAR-INTERACTING PARTNER OF ALK"/>
    <property type="match status" value="1"/>
</dbReference>
<dbReference type="InterPro" id="IPR012935">
    <property type="entry name" value="NuBaID_N"/>
</dbReference>
<comment type="subcellular location">
    <subcellularLocation>
        <location evidence="1">Nucleus</location>
    </subcellularLocation>
</comment>
<dbReference type="Proteomes" id="UP000837801">
    <property type="component" value="Unassembled WGS sequence"/>
</dbReference>